<reference evidence="1 2" key="1">
    <citation type="submission" date="2018-07" db="EMBL/GenBank/DDBJ databases">
        <title>Motiliproteus coralliicola sp. nov., a bacterium isolated from Coral.</title>
        <authorList>
            <person name="Wang G."/>
        </authorList>
    </citation>
    <scope>NUCLEOTIDE SEQUENCE [LARGE SCALE GENOMIC DNA]</scope>
    <source>
        <strain evidence="1 2">C34</strain>
    </source>
</reference>
<name>A0A369WFV7_9GAMM</name>
<organism evidence="1 2">
    <name type="scientific">Motiliproteus coralliicola</name>
    <dbReference type="NCBI Taxonomy" id="2283196"/>
    <lineage>
        <taxon>Bacteria</taxon>
        <taxon>Pseudomonadati</taxon>
        <taxon>Pseudomonadota</taxon>
        <taxon>Gammaproteobacteria</taxon>
        <taxon>Oceanospirillales</taxon>
        <taxon>Oceanospirillaceae</taxon>
        <taxon>Motiliproteus</taxon>
    </lineage>
</organism>
<protein>
    <recommendedName>
        <fullName evidence="3">Solute-binding protein family 3/N-terminal domain-containing protein</fullName>
    </recommendedName>
</protein>
<proteinExistence type="predicted"/>
<evidence type="ECO:0000313" key="1">
    <source>
        <dbReference type="EMBL" id="RDE19554.1"/>
    </source>
</evidence>
<dbReference type="AlphaFoldDB" id="A0A369WFV7"/>
<keyword evidence="2" id="KW-1185">Reference proteome</keyword>
<evidence type="ECO:0000313" key="2">
    <source>
        <dbReference type="Proteomes" id="UP000253769"/>
    </source>
</evidence>
<gene>
    <name evidence="1" type="ORF">DV711_11735</name>
</gene>
<accession>A0A369WFV7</accession>
<dbReference type="SUPFAM" id="SSF53850">
    <property type="entry name" value="Periplasmic binding protein-like II"/>
    <property type="match status" value="1"/>
</dbReference>
<dbReference type="RefSeq" id="WP_114695900.1">
    <property type="nucleotide sequence ID" value="NZ_QQOH01000003.1"/>
</dbReference>
<sequence>MLIFQGTLVADPIRLSSYLEPPFSAQDGRGQVDLLLKEAFKRLDRQAEVEIYPEQRGLMLADGGHVDGHFLRTSSVDELYPNLIRVPVPIYRSSYYAYSLDPDLQIADWEDLKGHQVTYPAGWQVFDSRSEYYGSAVPLHDDGQMAQLIRLQIFDVLLYEDQALSLLLEPELRQRLQRSAVLLESNLYLLLHHRHQSQIAPLAKVLRQMQQDGSWSTLCPECQRSLERH</sequence>
<dbReference type="EMBL" id="QQOH01000003">
    <property type="protein sequence ID" value="RDE19554.1"/>
    <property type="molecule type" value="Genomic_DNA"/>
</dbReference>
<dbReference type="OrthoDB" id="6194281at2"/>
<evidence type="ECO:0008006" key="3">
    <source>
        <dbReference type="Google" id="ProtNLM"/>
    </source>
</evidence>
<comment type="caution">
    <text evidence="1">The sequence shown here is derived from an EMBL/GenBank/DDBJ whole genome shotgun (WGS) entry which is preliminary data.</text>
</comment>
<dbReference type="Proteomes" id="UP000253769">
    <property type="component" value="Unassembled WGS sequence"/>
</dbReference>